<dbReference type="PROSITE" id="PS51186">
    <property type="entry name" value="GNAT"/>
    <property type="match status" value="1"/>
</dbReference>
<organism evidence="2 3">
    <name type="scientific">Handelsmanbacteria sp. (strain RIFCSPLOWO2_12_FULL_64_10)</name>
    <dbReference type="NCBI Taxonomy" id="1817868"/>
    <lineage>
        <taxon>Bacteria</taxon>
        <taxon>Candidatus Handelsmaniibacteriota</taxon>
    </lineage>
</organism>
<evidence type="ECO:0000313" key="2">
    <source>
        <dbReference type="EMBL" id="OGG46049.1"/>
    </source>
</evidence>
<accession>A0A1F6CA41</accession>
<dbReference type="Proteomes" id="UP000178606">
    <property type="component" value="Unassembled WGS sequence"/>
</dbReference>
<sequence>MQIETRRVEFRDIEAMRDIYRQEMSCQIIHDSIHSRPGWTEEYLLIEGGANVGYGSVAVGGPWKEKPTVYEYYVLPQYRSCIFDLFIGLLTSSGATMIETQSNDPLLTVMLHTFAQNVTSESILFHDKLTTSHSPPGAIFRRASLEDAAQIAQQQLDPEAKWLVAVGGTIVAAGDILFHYNRPYGDIYMKVAEPFRRRGFGSYLVQELKRVCYKGGSVPAARCNPKNIASRKTLQKAGFVPCGHILTGAVLLEKPDRA</sequence>
<dbReference type="AlphaFoldDB" id="A0A1F6CA41"/>
<comment type="caution">
    <text evidence="2">The sequence shown here is derived from an EMBL/GenBank/DDBJ whole genome shotgun (WGS) entry which is preliminary data.</text>
</comment>
<evidence type="ECO:0000259" key="1">
    <source>
        <dbReference type="PROSITE" id="PS51186"/>
    </source>
</evidence>
<dbReference type="GO" id="GO:0016747">
    <property type="term" value="F:acyltransferase activity, transferring groups other than amino-acyl groups"/>
    <property type="evidence" value="ECO:0007669"/>
    <property type="project" value="InterPro"/>
</dbReference>
<dbReference type="InterPro" id="IPR016181">
    <property type="entry name" value="Acyl_CoA_acyltransferase"/>
</dbReference>
<proteinExistence type="predicted"/>
<name>A0A1F6CA41_HANXR</name>
<feature type="domain" description="N-acetyltransferase" evidence="1">
    <location>
        <begin position="123"/>
        <end position="257"/>
    </location>
</feature>
<dbReference type="Gene3D" id="3.40.630.30">
    <property type="match status" value="1"/>
</dbReference>
<reference evidence="2 3" key="1">
    <citation type="journal article" date="2016" name="Nat. Commun.">
        <title>Thousands of microbial genomes shed light on interconnected biogeochemical processes in an aquifer system.</title>
        <authorList>
            <person name="Anantharaman K."/>
            <person name="Brown C.T."/>
            <person name="Hug L.A."/>
            <person name="Sharon I."/>
            <person name="Castelle C.J."/>
            <person name="Probst A.J."/>
            <person name="Thomas B.C."/>
            <person name="Singh A."/>
            <person name="Wilkins M.J."/>
            <person name="Karaoz U."/>
            <person name="Brodie E.L."/>
            <person name="Williams K.H."/>
            <person name="Hubbard S.S."/>
            <person name="Banfield J.F."/>
        </authorList>
    </citation>
    <scope>NUCLEOTIDE SEQUENCE [LARGE SCALE GENOMIC DNA]</scope>
    <source>
        <strain evidence="3">RIFCSPLOWO2_12_FULL_64_10</strain>
    </source>
</reference>
<dbReference type="Pfam" id="PF00583">
    <property type="entry name" value="Acetyltransf_1"/>
    <property type="match status" value="1"/>
</dbReference>
<dbReference type="CDD" id="cd04301">
    <property type="entry name" value="NAT_SF"/>
    <property type="match status" value="1"/>
</dbReference>
<evidence type="ECO:0000313" key="3">
    <source>
        <dbReference type="Proteomes" id="UP000178606"/>
    </source>
</evidence>
<dbReference type="InterPro" id="IPR000182">
    <property type="entry name" value="GNAT_dom"/>
</dbReference>
<dbReference type="SUPFAM" id="SSF55729">
    <property type="entry name" value="Acyl-CoA N-acyltransferases (Nat)"/>
    <property type="match status" value="1"/>
</dbReference>
<dbReference type="EMBL" id="MFKF01000345">
    <property type="protein sequence ID" value="OGG46049.1"/>
    <property type="molecule type" value="Genomic_DNA"/>
</dbReference>
<gene>
    <name evidence="2" type="ORF">A3F84_01895</name>
</gene>
<protein>
    <recommendedName>
        <fullName evidence="1">N-acetyltransferase domain-containing protein</fullName>
    </recommendedName>
</protein>